<dbReference type="AlphaFoldDB" id="A0AAP0FM84"/>
<proteinExistence type="predicted"/>
<protein>
    <submittedName>
        <fullName evidence="1">Uncharacterized protein</fullName>
    </submittedName>
</protein>
<keyword evidence="2" id="KW-1185">Reference proteome</keyword>
<evidence type="ECO:0000313" key="2">
    <source>
        <dbReference type="Proteomes" id="UP001420932"/>
    </source>
</evidence>
<comment type="caution">
    <text evidence="1">The sequence shown here is derived from an EMBL/GenBank/DDBJ whole genome shotgun (WGS) entry which is preliminary data.</text>
</comment>
<dbReference type="EMBL" id="JBBNAF010000010">
    <property type="protein sequence ID" value="KAK9107243.1"/>
    <property type="molecule type" value="Genomic_DNA"/>
</dbReference>
<name>A0AAP0FM84_9MAGN</name>
<organism evidence="1 2">
    <name type="scientific">Stephania yunnanensis</name>
    <dbReference type="NCBI Taxonomy" id="152371"/>
    <lineage>
        <taxon>Eukaryota</taxon>
        <taxon>Viridiplantae</taxon>
        <taxon>Streptophyta</taxon>
        <taxon>Embryophyta</taxon>
        <taxon>Tracheophyta</taxon>
        <taxon>Spermatophyta</taxon>
        <taxon>Magnoliopsida</taxon>
        <taxon>Ranunculales</taxon>
        <taxon>Menispermaceae</taxon>
        <taxon>Menispermoideae</taxon>
        <taxon>Cissampelideae</taxon>
        <taxon>Stephania</taxon>
    </lineage>
</organism>
<dbReference type="Proteomes" id="UP001420932">
    <property type="component" value="Unassembled WGS sequence"/>
</dbReference>
<reference evidence="1 2" key="1">
    <citation type="submission" date="2024-01" db="EMBL/GenBank/DDBJ databases">
        <title>Genome assemblies of Stephania.</title>
        <authorList>
            <person name="Yang L."/>
        </authorList>
    </citation>
    <scope>NUCLEOTIDE SEQUENCE [LARGE SCALE GENOMIC DNA]</scope>
    <source>
        <strain evidence="1">YNDBR</strain>
        <tissue evidence="1">Leaf</tissue>
    </source>
</reference>
<accession>A0AAP0FM84</accession>
<sequence length="55" mass="6349">MKFILKTKPSPLLGLKPSHESTQTTMNKPMHRTCLLSTSFVNVRPFQARFDQPYV</sequence>
<gene>
    <name evidence="1" type="ORF">Syun_023254</name>
</gene>
<evidence type="ECO:0000313" key="1">
    <source>
        <dbReference type="EMBL" id="KAK9107243.1"/>
    </source>
</evidence>